<keyword evidence="2" id="KW-1185">Reference proteome</keyword>
<accession>A0A813GG51</accession>
<comment type="caution">
    <text evidence="1">The sequence shown here is derived from an EMBL/GenBank/DDBJ whole genome shotgun (WGS) entry which is preliminary data.</text>
</comment>
<protein>
    <submittedName>
        <fullName evidence="1">Uncharacterized protein</fullName>
    </submittedName>
</protein>
<reference evidence="1" key="1">
    <citation type="submission" date="2021-02" db="EMBL/GenBank/DDBJ databases">
        <authorList>
            <person name="Dougan E. K."/>
            <person name="Rhodes N."/>
            <person name="Thang M."/>
            <person name="Chan C."/>
        </authorList>
    </citation>
    <scope>NUCLEOTIDE SEQUENCE</scope>
</reference>
<dbReference type="AlphaFoldDB" id="A0A813GG51"/>
<name>A0A813GG51_POLGL</name>
<proteinExistence type="predicted"/>
<organism evidence="1 2">
    <name type="scientific">Polarella glacialis</name>
    <name type="common">Dinoflagellate</name>
    <dbReference type="NCBI Taxonomy" id="89957"/>
    <lineage>
        <taxon>Eukaryota</taxon>
        <taxon>Sar</taxon>
        <taxon>Alveolata</taxon>
        <taxon>Dinophyceae</taxon>
        <taxon>Suessiales</taxon>
        <taxon>Suessiaceae</taxon>
        <taxon>Polarella</taxon>
    </lineage>
</organism>
<feature type="non-terminal residue" evidence="1">
    <location>
        <position position="1"/>
    </location>
</feature>
<dbReference type="OrthoDB" id="426968at2759"/>
<gene>
    <name evidence="1" type="ORF">PGLA1383_LOCUS42215</name>
</gene>
<sequence length="188" mass="20575">AASHFTADPLVRATTAPLTLQVRGRAQGRENWDMCGDYVLAGTHFGRPAYQKPGTAMTIRFWPPRSRWLIDRNGFQASDACVAFTDSSDAEHPGNSSSLWYVFESSRGLHLSDPYVDIIVPACLGGGDADASSLEGFEQEAPLSSLYLTQQKLLMHEQQLREQEAAAKDASFTSLDGGIRFQRGMFGA</sequence>
<evidence type="ECO:0000313" key="1">
    <source>
        <dbReference type="EMBL" id="CAE8625190.1"/>
    </source>
</evidence>
<dbReference type="Proteomes" id="UP000654075">
    <property type="component" value="Unassembled WGS sequence"/>
</dbReference>
<dbReference type="EMBL" id="CAJNNV010028605">
    <property type="protein sequence ID" value="CAE8625190.1"/>
    <property type="molecule type" value="Genomic_DNA"/>
</dbReference>
<evidence type="ECO:0000313" key="2">
    <source>
        <dbReference type="Proteomes" id="UP000654075"/>
    </source>
</evidence>